<evidence type="ECO:0000313" key="7">
    <source>
        <dbReference type="Proteomes" id="UP000241394"/>
    </source>
</evidence>
<keyword evidence="1" id="KW-0479">Metal-binding</keyword>
<name>A0A2R6PCQ9_ACTCC</name>
<dbReference type="InterPro" id="IPR049534">
    <property type="entry name" value="TEX13A/C/D_Znf"/>
</dbReference>
<dbReference type="SUPFAM" id="SSF90209">
    <property type="entry name" value="Ran binding protein zinc finger-like"/>
    <property type="match status" value="4"/>
</dbReference>
<dbReference type="PANTHER" id="PTHR23111">
    <property type="entry name" value="ZINC FINGER PROTEIN"/>
    <property type="match status" value="1"/>
</dbReference>
<feature type="domain" description="RanBP2-type" evidence="5">
    <location>
        <begin position="320"/>
        <end position="349"/>
    </location>
</feature>
<dbReference type="OrthoDB" id="448399at2759"/>
<dbReference type="FunCoup" id="A0A2R6PCQ9">
    <property type="interactions" value="872"/>
</dbReference>
<dbReference type="GO" id="GO:0003729">
    <property type="term" value="F:mRNA binding"/>
    <property type="evidence" value="ECO:0007669"/>
    <property type="project" value="TreeGrafter"/>
</dbReference>
<dbReference type="AlphaFoldDB" id="A0A2R6PCQ9"/>
<organism evidence="6 7">
    <name type="scientific">Actinidia chinensis var. chinensis</name>
    <name type="common">Chinese soft-hair kiwi</name>
    <dbReference type="NCBI Taxonomy" id="1590841"/>
    <lineage>
        <taxon>Eukaryota</taxon>
        <taxon>Viridiplantae</taxon>
        <taxon>Streptophyta</taxon>
        <taxon>Embryophyta</taxon>
        <taxon>Tracheophyta</taxon>
        <taxon>Spermatophyta</taxon>
        <taxon>Magnoliopsida</taxon>
        <taxon>eudicotyledons</taxon>
        <taxon>Gunneridae</taxon>
        <taxon>Pentapetalae</taxon>
        <taxon>asterids</taxon>
        <taxon>Ericales</taxon>
        <taxon>Actinidiaceae</taxon>
        <taxon>Actinidia</taxon>
    </lineage>
</organism>
<proteinExistence type="predicted"/>
<sequence length="436" mass="49453">MSALRLFSLFGASIVHNRTTLSPSPPIRFNKLFPSITPPLRFRRYASSSAAIDTNSIPCINLETTTSDSGHLWPEWVAFVDRLKAKGYVAAGDSSPAAPVEDEFSVSDKNFYKDMNLLKDASLSFARDRFDIFRLLSKEDIQTVVEIGCPNLFRKAVNSAKRLRSYLQLDEGDVCSSCNLRGSCDRAYVILKESEAAARTVDIVRVLLFYALDPLVIAGGEKPSGRAIVEASARNLLSNLIVLSETPPDPALPRPAPQASHQKKKSLNFVDDKPSTDVEMKRGDWMCPKCNFMNFSKNLRCLKCKEDGPKRVCPDDFEIKKGDWICSECNFMNFSRNVRCLKCKSEGLNRVGADDIEMKKGDWNCPRCAFMNFASNRKCLHCQEARPKRQLNPGEWECPLCDFLNYKRNMVCLKCNCERPKEMVTQYEEQMWRRPN</sequence>
<keyword evidence="2 4" id="KW-0863">Zinc-finger</keyword>
<dbReference type="EMBL" id="NKQK01000026">
    <property type="protein sequence ID" value="PSR89144.1"/>
    <property type="molecule type" value="Genomic_DNA"/>
</dbReference>
<dbReference type="PANTHER" id="PTHR23111:SF40">
    <property type="entry name" value="RNA-BINDING PROTEIN INVOLVED IN HETEROCHROMATIN ASSEMBLY-RELATED"/>
    <property type="match status" value="1"/>
</dbReference>
<dbReference type="InterPro" id="IPR036443">
    <property type="entry name" value="Znf_RanBP2_sf"/>
</dbReference>
<dbReference type="InterPro" id="IPR001876">
    <property type="entry name" value="Znf_RanBP2"/>
</dbReference>
<evidence type="ECO:0000256" key="3">
    <source>
        <dbReference type="ARBA" id="ARBA00022833"/>
    </source>
</evidence>
<evidence type="ECO:0000256" key="1">
    <source>
        <dbReference type="ARBA" id="ARBA00022723"/>
    </source>
</evidence>
<dbReference type="Proteomes" id="UP000241394">
    <property type="component" value="Chromosome LG26"/>
</dbReference>
<keyword evidence="7" id="KW-1185">Reference proteome</keyword>
<evidence type="ECO:0000259" key="5">
    <source>
        <dbReference type="PROSITE" id="PS50199"/>
    </source>
</evidence>
<dbReference type="GO" id="GO:0008270">
    <property type="term" value="F:zinc ion binding"/>
    <property type="evidence" value="ECO:0007669"/>
    <property type="project" value="UniProtKB-KW"/>
</dbReference>
<feature type="domain" description="RanBP2-type" evidence="5">
    <location>
        <begin position="392"/>
        <end position="421"/>
    </location>
</feature>
<dbReference type="Pfam" id="PF00641">
    <property type="entry name" value="Zn_ribbon_RanBP"/>
    <property type="match status" value="3"/>
</dbReference>
<accession>A0A2R6PCQ9</accession>
<evidence type="ECO:0000313" key="6">
    <source>
        <dbReference type="EMBL" id="PSR89144.1"/>
    </source>
</evidence>
<dbReference type="OMA" id="QCTFMNF"/>
<comment type="caution">
    <text evidence="6">The sequence shown here is derived from an EMBL/GenBank/DDBJ whole genome shotgun (WGS) entry which is preliminary data.</text>
</comment>
<reference evidence="7" key="2">
    <citation type="journal article" date="2018" name="BMC Genomics">
        <title>A manually annotated Actinidia chinensis var. chinensis (kiwifruit) genome highlights the challenges associated with draft genomes and gene prediction in plants.</title>
        <authorList>
            <person name="Pilkington S.M."/>
            <person name="Crowhurst R."/>
            <person name="Hilario E."/>
            <person name="Nardozza S."/>
            <person name="Fraser L."/>
            <person name="Peng Y."/>
            <person name="Gunaseelan K."/>
            <person name="Simpson R."/>
            <person name="Tahir J."/>
            <person name="Deroles S.C."/>
            <person name="Templeton K."/>
            <person name="Luo Z."/>
            <person name="Davy M."/>
            <person name="Cheng C."/>
            <person name="McNeilage M."/>
            <person name="Scaglione D."/>
            <person name="Liu Y."/>
            <person name="Zhang Q."/>
            <person name="Datson P."/>
            <person name="De Silva N."/>
            <person name="Gardiner S.E."/>
            <person name="Bassett H."/>
            <person name="Chagne D."/>
            <person name="McCallum J."/>
            <person name="Dzierzon H."/>
            <person name="Deng C."/>
            <person name="Wang Y.Y."/>
            <person name="Barron L."/>
            <person name="Manako K."/>
            <person name="Bowen J."/>
            <person name="Foster T.M."/>
            <person name="Erridge Z.A."/>
            <person name="Tiffin H."/>
            <person name="Waite C.N."/>
            <person name="Davies K.M."/>
            <person name="Grierson E.P."/>
            <person name="Laing W.A."/>
            <person name="Kirk R."/>
            <person name="Chen X."/>
            <person name="Wood M."/>
            <person name="Montefiori M."/>
            <person name="Brummell D.A."/>
            <person name="Schwinn K.E."/>
            <person name="Catanach A."/>
            <person name="Fullerton C."/>
            <person name="Li D."/>
            <person name="Meiyalaghan S."/>
            <person name="Nieuwenhuizen N."/>
            <person name="Read N."/>
            <person name="Prakash R."/>
            <person name="Hunter D."/>
            <person name="Zhang H."/>
            <person name="McKenzie M."/>
            <person name="Knabel M."/>
            <person name="Harris A."/>
            <person name="Allan A.C."/>
            <person name="Gleave A."/>
            <person name="Chen A."/>
            <person name="Janssen B.J."/>
            <person name="Plunkett B."/>
            <person name="Ampomah-Dwamena C."/>
            <person name="Voogd C."/>
            <person name="Leif D."/>
            <person name="Lafferty D."/>
            <person name="Souleyre E.J.F."/>
            <person name="Varkonyi-Gasic E."/>
            <person name="Gambi F."/>
            <person name="Hanley J."/>
            <person name="Yao J.L."/>
            <person name="Cheung J."/>
            <person name="David K.M."/>
            <person name="Warren B."/>
            <person name="Marsh K."/>
            <person name="Snowden K.C."/>
            <person name="Lin-Wang K."/>
            <person name="Brian L."/>
            <person name="Martinez-Sanchez M."/>
            <person name="Wang M."/>
            <person name="Ileperuma N."/>
            <person name="Macnee N."/>
            <person name="Campin R."/>
            <person name="McAtee P."/>
            <person name="Drummond R.S.M."/>
            <person name="Espley R.V."/>
            <person name="Ireland H.S."/>
            <person name="Wu R."/>
            <person name="Atkinson R.G."/>
            <person name="Karunairetnam S."/>
            <person name="Bulley S."/>
            <person name="Chunkath S."/>
            <person name="Hanley Z."/>
            <person name="Storey R."/>
            <person name="Thrimawithana A.H."/>
            <person name="Thomson S."/>
            <person name="David C."/>
            <person name="Testolin R."/>
            <person name="Huang H."/>
            <person name="Hellens R.P."/>
            <person name="Schaffer R.J."/>
        </authorList>
    </citation>
    <scope>NUCLEOTIDE SEQUENCE [LARGE SCALE GENOMIC DNA]</scope>
    <source>
        <strain evidence="7">cv. Red5</strain>
    </source>
</reference>
<dbReference type="GO" id="GO:0005737">
    <property type="term" value="C:cytoplasm"/>
    <property type="evidence" value="ECO:0007669"/>
    <property type="project" value="TreeGrafter"/>
</dbReference>
<dbReference type="STRING" id="1590841.A0A2R6PCQ9"/>
<reference evidence="6 7" key="1">
    <citation type="submission" date="2017-07" db="EMBL/GenBank/DDBJ databases">
        <title>An improved, manually edited Actinidia chinensis var. chinensis (kiwifruit) genome highlights the challenges associated with draft genomes and gene prediction in plants.</title>
        <authorList>
            <person name="Pilkington S."/>
            <person name="Crowhurst R."/>
            <person name="Hilario E."/>
            <person name="Nardozza S."/>
            <person name="Fraser L."/>
            <person name="Peng Y."/>
            <person name="Gunaseelan K."/>
            <person name="Simpson R."/>
            <person name="Tahir J."/>
            <person name="Deroles S."/>
            <person name="Templeton K."/>
            <person name="Luo Z."/>
            <person name="Davy M."/>
            <person name="Cheng C."/>
            <person name="Mcneilage M."/>
            <person name="Scaglione D."/>
            <person name="Liu Y."/>
            <person name="Zhang Q."/>
            <person name="Datson P."/>
            <person name="De Silva N."/>
            <person name="Gardiner S."/>
            <person name="Bassett H."/>
            <person name="Chagne D."/>
            <person name="Mccallum J."/>
            <person name="Dzierzon H."/>
            <person name="Deng C."/>
            <person name="Wang Y.-Y."/>
            <person name="Barron N."/>
            <person name="Manako K."/>
            <person name="Bowen J."/>
            <person name="Foster T."/>
            <person name="Erridge Z."/>
            <person name="Tiffin H."/>
            <person name="Waite C."/>
            <person name="Davies K."/>
            <person name="Grierson E."/>
            <person name="Laing W."/>
            <person name="Kirk R."/>
            <person name="Chen X."/>
            <person name="Wood M."/>
            <person name="Montefiori M."/>
            <person name="Brummell D."/>
            <person name="Schwinn K."/>
            <person name="Catanach A."/>
            <person name="Fullerton C."/>
            <person name="Li D."/>
            <person name="Meiyalaghan S."/>
            <person name="Nieuwenhuizen N."/>
            <person name="Read N."/>
            <person name="Prakash R."/>
            <person name="Hunter D."/>
            <person name="Zhang H."/>
            <person name="Mckenzie M."/>
            <person name="Knabel M."/>
            <person name="Harris A."/>
            <person name="Allan A."/>
            <person name="Chen A."/>
            <person name="Janssen B."/>
            <person name="Plunkett B."/>
            <person name="Dwamena C."/>
            <person name="Voogd C."/>
            <person name="Leif D."/>
            <person name="Lafferty D."/>
            <person name="Souleyre E."/>
            <person name="Varkonyi-Gasic E."/>
            <person name="Gambi F."/>
            <person name="Hanley J."/>
            <person name="Yao J.-L."/>
            <person name="Cheung J."/>
            <person name="David K."/>
            <person name="Warren B."/>
            <person name="Marsh K."/>
            <person name="Snowden K."/>
            <person name="Lin-Wang K."/>
            <person name="Brian L."/>
            <person name="Martinez-Sanchez M."/>
            <person name="Wang M."/>
            <person name="Ileperuma N."/>
            <person name="Macnee N."/>
            <person name="Campin R."/>
            <person name="Mcatee P."/>
            <person name="Drummond R."/>
            <person name="Espley R."/>
            <person name="Ireland H."/>
            <person name="Wu R."/>
            <person name="Atkinson R."/>
            <person name="Karunairetnam S."/>
            <person name="Bulley S."/>
            <person name="Chunkath S."/>
            <person name="Hanley Z."/>
            <person name="Storey R."/>
            <person name="Thrimawithana A."/>
            <person name="Thomson S."/>
            <person name="David C."/>
            <person name="Testolin R."/>
        </authorList>
    </citation>
    <scope>NUCLEOTIDE SEQUENCE [LARGE SCALE GENOMIC DNA]</scope>
    <source>
        <strain evidence="7">cv. Red5</strain>
        <tissue evidence="6">Young leaf</tissue>
    </source>
</reference>
<evidence type="ECO:0000256" key="4">
    <source>
        <dbReference type="PROSITE-ProRule" id="PRU00322"/>
    </source>
</evidence>
<dbReference type="SMART" id="SM00547">
    <property type="entry name" value="ZnF_RBZ"/>
    <property type="match status" value="4"/>
</dbReference>
<evidence type="ECO:0000256" key="2">
    <source>
        <dbReference type="ARBA" id="ARBA00022771"/>
    </source>
</evidence>
<feature type="domain" description="RanBP2-type" evidence="5">
    <location>
        <begin position="359"/>
        <end position="388"/>
    </location>
</feature>
<dbReference type="InParanoid" id="A0A2R6PCQ9"/>
<dbReference type="PROSITE" id="PS01358">
    <property type="entry name" value="ZF_RANBP2_1"/>
    <property type="match status" value="3"/>
</dbReference>
<keyword evidence="3" id="KW-0862">Zinc</keyword>
<protein>
    <submittedName>
        <fullName evidence="6">Zinc finger protein</fullName>
    </submittedName>
</protein>
<dbReference type="Gramene" id="PSR89144">
    <property type="protein sequence ID" value="PSR89144"/>
    <property type="gene ID" value="CEY00_Acc29339"/>
</dbReference>
<dbReference type="PROSITE" id="PS50199">
    <property type="entry name" value="ZF_RANBP2_2"/>
    <property type="match status" value="4"/>
</dbReference>
<feature type="domain" description="RanBP2-type" evidence="5">
    <location>
        <begin position="281"/>
        <end position="310"/>
    </location>
</feature>
<dbReference type="Gene3D" id="4.10.1060.10">
    <property type="entry name" value="Zinc finger, RanBP2-type"/>
    <property type="match status" value="4"/>
</dbReference>
<dbReference type="Pfam" id="PF20864">
    <property type="entry name" value="Zn_ribbon_TEX13"/>
    <property type="match status" value="1"/>
</dbReference>
<gene>
    <name evidence="6" type="ORF">CEY00_Acc29339</name>
</gene>